<accession>A0A6J5L063</accession>
<dbReference type="EMBL" id="LR796200">
    <property type="protein sequence ID" value="CAB4126633.1"/>
    <property type="molecule type" value="Genomic_DNA"/>
</dbReference>
<reference evidence="1" key="1">
    <citation type="submission" date="2020-04" db="EMBL/GenBank/DDBJ databases">
        <authorList>
            <person name="Chiriac C."/>
            <person name="Salcher M."/>
            <person name="Ghai R."/>
            <person name="Kavagutti S V."/>
        </authorList>
    </citation>
    <scope>NUCLEOTIDE SEQUENCE</scope>
</reference>
<sequence length="265" mass="27695">MAYTPNNPNGQATMANSEPVVIASNQTAFPITLDKTNFTQSSGNNTSAQLAASATFTGSIESGLSHPNLIISVRCDQPFTMTIKQYSDLAGTIAYPDIVYTRLANQGYNDTITLAGSYFRVVLQNTGASATTTLFVESWLGILPLAVNSTNLGNSPIAINEVGGTALTLGQKASTSSIPVTLSNENVQDLYFTGQAAQTATVNNIIPSTVSASGTDVTGYRSASIQILCPTGTYTTGAIIFEGCNDSATGTIWQPIPIYNFGSST</sequence>
<feature type="non-terminal residue" evidence="1">
    <location>
        <position position="265"/>
    </location>
</feature>
<protein>
    <submittedName>
        <fullName evidence="1">Uncharacterized protein</fullName>
    </submittedName>
</protein>
<organism evidence="1">
    <name type="scientific">uncultured Caudovirales phage</name>
    <dbReference type="NCBI Taxonomy" id="2100421"/>
    <lineage>
        <taxon>Viruses</taxon>
        <taxon>Duplodnaviria</taxon>
        <taxon>Heunggongvirae</taxon>
        <taxon>Uroviricota</taxon>
        <taxon>Caudoviricetes</taxon>
        <taxon>Peduoviridae</taxon>
        <taxon>Maltschvirus</taxon>
        <taxon>Maltschvirus maltsch</taxon>
    </lineage>
</organism>
<proteinExistence type="predicted"/>
<evidence type="ECO:0000313" key="1">
    <source>
        <dbReference type="EMBL" id="CAB4126633.1"/>
    </source>
</evidence>
<gene>
    <name evidence="1" type="ORF">UFOVP87_1</name>
</gene>
<name>A0A6J5L063_9CAUD</name>